<dbReference type="PANTHER" id="PTHR23164:SF30">
    <property type="entry name" value="EARLY ENDOSOME ANTIGEN 1"/>
    <property type="match status" value="1"/>
</dbReference>
<evidence type="ECO:0000259" key="6">
    <source>
        <dbReference type="PROSITE" id="PS50178"/>
    </source>
</evidence>
<dbReference type="InterPro" id="IPR011011">
    <property type="entry name" value="Znf_FYVE_PHD"/>
</dbReference>
<dbReference type="InterPro" id="IPR013083">
    <property type="entry name" value="Znf_RING/FYVE/PHD"/>
</dbReference>
<evidence type="ECO:0000256" key="2">
    <source>
        <dbReference type="ARBA" id="ARBA00022771"/>
    </source>
</evidence>
<dbReference type="OrthoDB" id="79871at2759"/>
<feature type="coiled-coil region" evidence="5">
    <location>
        <begin position="226"/>
        <end position="260"/>
    </location>
</feature>
<dbReference type="Proteomes" id="UP000007110">
    <property type="component" value="Unassembled WGS sequence"/>
</dbReference>
<name>A0A7M7N0N0_STRPU</name>
<keyword evidence="2 4" id="KW-0863">Zinc-finger</keyword>
<dbReference type="OMA" id="CQNYEVN"/>
<dbReference type="GO" id="GO:0006897">
    <property type="term" value="P:endocytosis"/>
    <property type="evidence" value="ECO:0000318"/>
    <property type="project" value="GO_Central"/>
</dbReference>
<dbReference type="InParanoid" id="A0A7M7N0N0"/>
<dbReference type="EnsemblMetazoa" id="XM_030973592">
    <property type="protein sequence ID" value="XP_030829452"/>
    <property type="gene ID" value="LOC115919528"/>
</dbReference>
<reference evidence="8" key="1">
    <citation type="submission" date="2015-02" db="EMBL/GenBank/DDBJ databases">
        <title>Genome sequencing for Strongylocentrotus purpuratus.</title>
        <authorList>
            <person name="Murali S."/>
            <person name="Liu Y."/>
            <person name="Vee V."/>
            <person name="English A."/>
            <person name="Wang M."/>
            <person name="Skinner E."/>
            <person name="Han Y."/>
            <person name="Muzny D.M."/>
            <person name="Worley K.C."/>
            <person name="Gibbs R.A."/>
        </authorList>
    </citation>
    <scope>NUCLEOTIDE SEQUENCE</scope>
</reference>
<evidence type="ECO:0000313" key="7">
    <source>
        <dbReference type="EnsemblMetazoa" id="XP_030829452"/>
    </source>
</evidence>
<accession>A0A7M7N0N0</accession>
<dbReference type="GeneID" id="115919528"/>
<protein>
    <recommendedName>
        <fullName evidence="6">FYVE-type domain-containing protein</fullName>
    </recommendedName>
</protein>
<dbReference type="AlphaFoldDB" id="A0A7M7N0N0"/>
<dbReference type="GO" id="GO:0005769">
    <property type="term" value="C:early endosome"/>
    <property type="evidence" value="ECO:0000318"/>
    <property type="project" value="GO_Central"/>
</dbReference>
<evidence type="ECO:0000256" key="1">
    <source>
        <dbReference type="ARBA" id="ARBA00022723"/>
    </source>
</evidence>
<keyword evidence="1" id="KW-0479">Metal-binding</keyword>
<dbReference type="RefSeq" id="XP_030829452.1">
    <property type="nucleotide sequence ID" value="XM_030973592.1"/>
</dbReference>
<dbReference type="KEGG" id="spu:115919528"/>
<dbReference type="Gene3D" id="1.10.287.1490">
    <property type="match status" value="1"/>
</dbReference>
<dbReference type="PROSITE" id="PS50178">
    <property type="entry name" value="ZF_FYVE"/>
    <property type="match status" value="1"/>
</dbReference>
<dbReference type="SUPFAM" id="SSF57903">
    <property type="entry name" value="FYVE/PHD zinc finger"/>
    <property type="match status" value="1"/>
</dbReference>
<reference evidence="7" key="2">
    <citation type="submission" date="2021-01" db="UniProtKB">
        <authorList>
            <consortium name="EnsemblMetazoa"/>
        </authorList>
    </citation>
    <scope>IDENTIFICATION</scope>
</reference>
<keyword evidence="5" id="KW-0175">Coiled coil</keyword>
<dbReference type="GO" id="GO:0005545">
    <property type="term" value="F:1-phosphatidylinositol binding"/>
    <property type="evidence" value="ECO:0000318"/>
    <property type="project" value="GO_Central"/>
</dbReference>
<proteinExistence type="predicted"/>
<dbReference type="GO" id="GO:0008270">
    <property type="term" value="F:zinc ion binding"/>
    <property type="evidence" value="ECO:0007669"/>
    <property type="project" value="UniProtKB-KW"/>
</dbReference>
<sequence>MTVVNERVNNLQESLDSRNTVLQDKEQLVKQQVEQHAQEKTKFTEEMTNKLNSEQAKVTELTNALDTTQMQLVEAKAGLAEKTQSELVLTDRVSELEASRISLHAELTAEQQETAHLKKQTELQDGSLAESFSKCEMLEQQIVTRDNVQRDMQQKIEVLEKDLAKECQLCKNYEVQVVKLESKIKELGDKSSALKTEVESLHASLTKTEEDLEVVRGSEASLMCSVKGLQEINSSLEGKMSTLERSLQDKERSFNEEKATLTSCIEQERTTASELRESRDGFQSELEQTKGLLQTEKTERAKEVSSLQDARQLLITQKLELQSQLTEKDNGLSAALADHEETKEVSKKVQNMLREESAALQSKLASETQAKVEAEEERERQEQRYNMQLSALNENLGTLRSDMMQADTRSRELEKTVEDFQGEKHVMEATIQNSQDERRALLERCLSNEKDVEKLQAKTAELRRKLDDAQAAMHELGRENQALQITQTKAMGRKWTDDKEVLDCMSCSKAFSLAVRKHHCRNCGDIFCQECSSKNTMIASAKKPVRVCDACYVELKK</sequence>
<dbReference type="InterPro" id="IPR017455">
    <property type="entry name" value="Znf_FYVE-rel"/>
</dbReference>
<feature type="domain" description="FYVE-type" evidence="6">
    <location>
        <begin position="498"/>
        <end position="556"/>
    </location>
</feature>
<dbReference type="Gene3D" id="3.30.40.10">
    <property type="entry name" value="Zinc/RING finger domain, C3HC4 (zinc finger)"/>
    <property type="match status" value="1"/>
</dbReference>
<dbReference type="InterPro" id="IPR000306">
    <property type="entry name" value="Znf_FYVE"/>
</dbReference>
<evidence type="ECO:0000313" key="8">
    <source>
        <dbReference type="Proteomes" id="UP000007110"/>
    </source>
</evidence>
<evidence type="ECO:0000256" key="3">
    <source>
        <dbReference type="ARBA" id="ARBA00022833"/>
    </source>
</evidence>
<evidence type="ECO:0000256" key="4">
    <source>
        <dbReference type="PROSITE-ProRule" id="PRU00091"/>
    </source>
</evidence>
<dbReference type="Gene3D" id="1.20.5.390">
    <property type="entry name" value="L1 transposable element, trimerization domain"/>
    <property type="match status" value="1"/>
</dbReference>
<dbReference type="CDD" id="cd15730">
    <property type="entry name" value="FYVE_EEA1"/>
    <property type="match status" value="1"/>
</dbReference>
<dbReference type="SMART" id="SM00064">
    <property type="entry name" value="FYVE"/>
    <property type="match status" value="1"/>
</dbReference>
<keyword evidence="8" id="KW-1185">Reference proteome</keyword>
<dbReference type="Pfam" id="PF01363">
    <property type="entry name" value="FYVE"/>
    <property type="match status" value="1"/>
</dbReference>
<keyword evidence="3" id="KW-0862">Zinc</keyword>
<dbReference type="SUPFAM" id="SSF69979">
    <property type="entry name" value="Eea1 homodimerisation domain"/>
    <property type="match status" value="1"/>
</dbReference>
<organism evidence="7 8">
    <name type="scientific">Strongylocentrotus purpuratus</name>
    <name type="common">Purple sea urchin</name>
    <dbReference type="NCBI Taxonomy" id="7668"/>
    <lineage>
        <taxon>Eukaryota</taxon>
        <taxon>Metazoa</taxon>
        <taxon>Echinodermata</taxon>
        <taxon>Eleutherozoa</taxon>
        <taxon>Echinozoa</taxon>
        <taxon>Echinoidea</taxon>
        <taxon>Euechinoidea</taxon>
        <taxon>Echinacea</taxon>
        <taxon>Camarodonta</taxon>
        <taxon>Echinidea</taxon>
        <taxon>Strongylocentrotidae</taxon>
        <taxon>Strongylocentrotus</taxon>
    </lineage>
</organism>
<feature type="coiled-coil region" evidence="5">
    <location>
        <begin position="44"/>
        <end position="71"/>
    </location>
</feature>
<dbReference type="PANTHER" id="PTHR23164">
    <property type="entry name" value="EARLY ENDOSOME ANTIGEN 1"/>
    <property type="match status" value="1"/>
</dbReference>
<feature type="coiled-coil region" evidence="5">
    <location>
        <begin position="357"/>
        <end position="486"/>
    </location>
</feature>
<feature type="coiled-coil region" evidence="5">
    <location>
        <begin position="156"/>
        <end position="197"/>
    </location>
</feature>
<evidence type="ECO:0000256" key="5">
    <source>
        <dbReference type="SAM" id="Coils"/>
    </source>
</evidence>